<gene>
    <name evidence="2" type="ORF">NIES21_15320</name>
</gene>
<proteinExistence type="predicted"/>
<feature type="region of interest" description="Disordered" evidence="1">
    <location>
        <begin position="38"/>
        <end position="59"/>
    </location>
</feature>
<dbReference type="OrthoDB" id="582478at2"/>
<organism evidence="2 3">
    <name type="scientific">Anabaenopsis circularis NIES-21</name>
    <dbReference type="NCBI Taxonomy" id="1085406"/>
    <lineage>
        <taxon>Bacteria</taxon>
        <taxon>Bacillati</taxon>
        <taxon>Cyanobacteriota</taxon>
        <taxon>Cyanophyceae</taxon>
        <taxon>Nostocales</taxon>
        <taxon>Nodulariaceae</taxon>
        <taxon>Anabaenopsis</taxon>
    </lineage>
</organism>
<evidence type="ECO:0008006" key="4">
    <source>
        <dbReference type="Google" id="ProtNLM"/>
    </source>
</evidence>
<accession>A0A1Z4GDV9</accession>
<protein>
    <recommendedName>
        <fullName evidence="4">C-5 cytosine-specific DNA methylase</fullName>
    </recommendedName>
</protein>
<sequence>MTEQLTLFNLAPTQTIKTVHDPYWDEIVLSPGTVENNGQTSLFYDDSTEPPDPDDYSTPQQYERAWNEWEKKFPHLVAETQVMSVREQAIQATPNTDVREQLKTNQVAPEHTHWIEEYWVKRCGKKHYYYRYCWMEGRKINRCHLGSLRSHQGREKKQAVEFAIADGQTPQEIKLMLRGNHD</sequence>
<reference evidence="2 3" key="1">
    <citation type="submission" date="2017-06" db="EMBL/GenBank/DDBJ databases">
        <title>Genome sequencing of cyanobaciteial culture collection at National Institute for Environmental Studies (NIES).</title>
        <authorList>
            <person name="Hirose Y."/>
            <person name="Shimura Y."/>
            <person name="Fujisawa T."/>
            <person name="Nakamura Y."/>
            <person name="Kawachi M."/>
        </authorList>
    </citation>
    <scope>NUCLEOTIDE SEQUENCE [LARGE SCALE GENOMIC DNA]</scope>
    <source>
        <strain evidence="2 3">NIES-21</strain>
    </source>
</reference>
<evidence type="ECO:0000313" key="2">
    <source>
        <dbReference type="EMBL" id="BAY15713.1"/>
    </source>
</evidence>
<name>A0A1Z4GDV9_9CYAN</name>
<dbReference type="AlphaFoldDB" id="A0A1Z4GDV9"/>
<dbReference type="Proteomes" id="UP000218287">
    <property type="component" value="Chromosome"/>
</dbReference>
<keyword evidence="3" id="KW-1185">Reference proteome</keyword>
<evidence type="ECO:0000313" key="3">
    <source>
        <dbReference type="Proteomes" id="UP000218287"/>
    </source>
</evidence>
<dbReference type="EMBL" id="AP018174">
    <property type="protein sequence ID" value="BAY15713.1"/>
    <property type="molecule type" value="Genomic_DNA"/>
</dbReference>
<evidence type="ECO:0000256" key="1">
    <source>
        <dbReference type="SAM" id="MobiDB-lite"/>
    </source>
</evidence>
<feature type="compositionally biased region" description="Acidic residues" evidence="1">
    <location>
        <begin position="46"/>
        <end position="55"/>
    </location>
</feature>